<dbReference type="Proteomes" id="UP000431269">
    <property type="component" value="Chromosome"/>
</dbReference>
<protein>
    <submittedName>
        <fullName evidence="2">Uncharacterized protein</fullName>
    </submittedName>
</protein>
<accession>A0A6I6MS12</accession>
<dbReference type="AlphaFoldDB" id="A0A6I6MS12"/>
<organism evidence="2 3">
    <name type="scientific">Terricaulis silvestris</name>
    <dbReference type="NCBI Taxonomy" id="2686094"/>
    <lineage>
        <taxon>Bacteria</taxon>
        <taxon>Pseudomonadati</taxon>
        <taxon>Pseudomonadota</taxon>
        <taxon>Alphaproteobacteria</taxon>
        <taxon>Caulobacterales</taxon>
        <taxon>Caulobacteraceae</taxon>
        <taxon>Terricaulis</taxon>
    </lineage>
</organism>
<feature type="chain" id="PRO_5026266751" evidence="1">
    <location>
        <begin position="21"/>
        <end position="155"/>
    </location>
</feature>
<dbReference type="EMBL" id="CP047045">
    <property type="protein sequence ID" value="QGZ94452.1"/>
    <property type="molecule type" value="Genomic_DNA"/>
</dbReference>
<proteinExistence type="predicted"/>
<evidence type="ECO:0000256" key="1">
    <source>
        <dbReference type="SAM" id="SignalP"/>
    </source>
</evidence>
<sequence>MRILVAIGAIALCVAGAALAREEPQANPELEYERQPTGPDYARNFPPGYNAPGSAGLVVLCCRPNAERGLSCDVAFEAPRNVGFSQATLNIVRRFRLTPESYAAYQAGPRLPIRRTIHWIMNPKPEGWDDYAAQVRTATAEICEPPPASPTPSPN</sequence>
<evidence type="ECO:0000313" key="3">
    <source>
        <dbReference type="Proteomes" id="UP000431269"/>
    </source>
</evidence>
<reference evidence="3" key="1">
    <citation type="submission" date="2019-12" db="EMBL/GenBank/DDBJ databases">
        <title>Complete genome of Terracaulis silvestris 0127_4.</title>
        <authorList>
            <person name="Vieira S."/>
            <person name="Riedel T."/>
            <person name="Sproer C."/>
            <person name="Pascual J."/>
            <person name="Boedeker C."/>
            <person name="Overmann J."/>
        </authorList>
    </citation>
    <scope>NUCLEOTIDE SEQUENCE [LARGE SCALE GENOMIC DNA]</scope>
    <source>
        <strain evidence="3">0127_4</strain>
    </source>
</reference>
<gene>
    <name evidence="2" type="ORF">DSM104635_01271</name>
</gene>
<keyword evidence="3" id="KW-1185">Reference proteome</keyword>
<evidence type="ECO:0000313" key="2">
    <source>
        <dbReference type="EMBL" id="QGZ94452.1"/>
    </source>
</evidence>
<keyword evidence="1" id="KW-0732">Signal</keyword>
<dbReference type="KEGG" id="tsv:DSM104635_01271"/>
<feature type="signal peptide" evidence="1">
    <location>
        <begin position="1"/>
        <end position="20"/>
    </location>
</feature>
<name>A0A6I6MS12_9CAUL</name>